<evidence type="ECO:0008006" key="3">
    <source>
        <dbReference type="Google" id="ProtNLM"/>
    </source>
</evidence>
<dbReference type="PATRIC" id="fig|889306.3.peg.2917"/>
<reference evidence="1 2" key="1">
    <citation type="submission" date="2015-01" db="EMBL/GenBank/DDBJ databases">
        <title>Genome sequencing of Jeotgalibacillus soli.</title>
        <authorList>
            <person name="Goh K.M."/>
            <person name="Chan K.-G."/>
            <person name="Yaakop A.S."/>
            <person name="Ee R."/>
            <person name="Gan H.M."/>
            <person name="Chan C.S."/>
        </authorList>
    </citation>
    <scope>NUCLEOTIDE SEQUENCE [LARGE SCALE GENOMIC DNA]</scope>
    <source>
        <strain evidence="1 2">P9</strain>
    </source>
</reference>
<evidence type="ECO:0000313" key="2">
    <source>
        <dbReference type="Proteomes" id="UP000031938"/>
    </source>
</evidence>
<name>A0A0C2R525_9BACL</name>
<dbReference type="EMBL" id="JXRP01000018">
    <property type="protein sequence ID" value="KIL45360.1"/>
    <property type="molecule type" value="Genomic_DNA"/>
</dbReference>
<dbReference type="STRING" id="889306.KP78_29040"/>
<comment type="caution">
    <text evidence="1">The sequence shown here is derived from an EMBL/GenBank/DDBJ whole genome shotgun (WGS) entry which is preliminary data.</text>
</comment>
<gene>
    <name evidence="1" type="ORF">KP78_29040</name>
</gene>
<dbReference type="AlphaFoldDB" id="A0A0C2R525"/>
<dbReference type="RefSeq" id="WP_041089686.1">
    <property type="nucleotide sequence ID" value="NZ_JXRP01000018.1"/>
</dbReference>
<keyword evidence="2" id="KW-1185">Reference proteome</keyword>
<dbReference type="Proteomes" id="UP000031938">
    <property type="component" value="Unassembled WGS sequence"/>
</dbReference>
<dbReference type="OrthoDB" id="2402463at2"/>
<dbReference type="PANTHER" id="PTHR40053:SF1">
    <property type="entry name" value="SPORULATION-CONTROL PROTEIN SPO0M"/>
    <property type="match status" value="1"/>
</dbReference>
<dbReference type="PANTHER" id="PTHR40053">
    <property type="entry name" value="SPORULATION-CONTROL PROTEIN SPO0M"/>
    <property type="match status" value="1"/>
</dbReference>
<proteinExistence type="predicted"/>
<dbReference type="Pfam" id="PF07070">
    <property type="entry name" value="Spo0M"/>
    <property type="match status" value="1"/>
</dbReference>
<sequence>MFEKIVSSIGINGVLVDTIIDRPSYSPGEQINGSIKIVGGIADQEISGILLTLIATFKKEPIDSDFSSYDEELEKILFKEVIIVRAGEEVIKPYEINLSNEHPISSSTVNSFLKTKVLVENGVDPSDYDEIIIC</sequence>
<evidence type="ECO:0000313" key="1">
    <source>
        <dbReference type="EMBL" id="KIL45360.1"/>
    </source>
</evidence>
<accession>A0A0C2R525</accession>
<protein>
    <recommendedName>
        <fullName evidence="3">Sporulation protein</fullName>
    </recommendedName>
</protein>
<dbReference type="InterPro" id="IPR009776">
    <property type="entry name" value="Spore_0_M"/>
</dbReference>
<organism evidence="1 2">
    <name type="scientific">Jeotgalibacillus soli</name>
    <dbReference type="NCBI Taxonomy" id="889306"/>
    <lineage>
        <taxon>Bacteria</taxon>
        <taxon>Bacillati</taxon>
        <taxon>Bacillota</taxon>
        <taxon>Bacilli</taxon>
        <taxon>Bacillales</taxon>
        <taxon>Caryophanaceae</taxon>
        <taxon>Jeotgalibacillus</taxon>
    </lineage>
</organism>